<keyword evidence="5 7" id="KW-0472">Membrane</keyword>
<dbReference type="Pfam" id="PF02687">
    <property type="entry name" value="FtsX"/>
    <property type="match status" value="2"/>
</dbReference>
<feature type="transmembrane region" description="Helical" evidence="7">
    <location>
        <begin position="708"/>
        <end position="732"/>
    </location>
</feature>
<organism evidence="10 11">
    <name type="scientific">Actinomadura luzonensis</name>
    <dbReference type="NCBI Taxonomy" id="2805427"/>
    <lineage>
        <taxon>Bacteria</taxon>
        <taxon>Bacillati</taxon>
        <taxon>Actinomycetota</taxon>
        <taxon>Actinomycetes</taxon>
        <taxon>Streptosporangiales</taxon>
        <taxon>Thermomonosporaceae</taxon>
        <taxon>Actinomadura</taxon>
    </lineage>
</organism>
<feature type="transmembrane region" description="Helical" evidence="7">
    <location>
        <begin position="482"/>
        <end position="504"/>
    </location>
</feature>
<feature type="transmembrane region" description="Helical" evidence="7">
    <location>
        <begin position="425"/>
        <end position="449"/>
    </location>
</feature>
<evidence type="ECO:0000313" key="10">
    <source>
        <dbReference type="EMBL" id="MCK2221625.1"/>
    </source>
</evidence>
<dbReference type="RefSeq" id="WP_242373220.1">
    <property type="nucleotide sequence ID" value="NZ_JAKRKC020000003.1"/>
</dbReference>
<proteinExistence type="inferred from homology"/>
<feature type="domain" description="ABC3 transporter permease C-terminal" evidence="8">
    <location>
        <begin position="256"/>
        <end position="378"/>
    </location>
</feature>
<dbReference type="InterPro" id="IPR025857">
    <property type="entry name" value="MacB_PCD"/>
</dbReference>
<feature type="domain" description="MacB-like periplasmic core" evidence="9">
    <location>
        <begin position="483"/>
        <end position="682"/>
    </location>
</feature>
<keyword evidence="3 7" id="KW-0812">Transmembrane</keyword>
<feature type="transmembrane region" description="Helical" evidence="7">
    <location>
        <begin position="803"/>
        <end position="822"/>
    </location>
</feature>
<name>A0ABT0GBN2_9ACTN</name>
<feature type="transmembrane region" description="Helical" evidence="7">
    <location>
        <begin position="764"/>
        <end position="791"/>
    </location>
</feature>
<feature type="transmembrane region" description="Helical" evidence="7">
    <location>
        <begin position="254"/>
        <end position="278"/>
    </location>
</feature>
<feature type="domain" description="ABC3 transporter permease C-terminal" evidence="8">
    <location>
        <begin position="716"/>
        <end position="829"/>
    </location>
</feature>
<dbReference type="PANTHER" id="PTHR30572">
    <property type="entry name" value="MEMBRANE COMPONENT OF TRANSPORTER-RELATED"/>
    <property type="match status" value="1"/>
</dbReference>
<keyword evidence="2" id="KW-1003">Cell membrane</keyword>
<keyword evidence="11" id="KW-1185">Reference proteome</keyword>
<feature type="transmembrane region" description="Helical" evidence="7">
    <location>
        <begin position="346"/>
        <end position="368"/>
    </location>
</feature>
<accession>A0ABT0GBN2</accession>
<evidence type="ECO:0000313" key="11">
    <source>
        <dbReference type="Proteomes" id="UP001317259"/>
    </source>
</evidence>
<evidence type="ECO:0000256" key="6">
    <source>
        <dbReference type="ARBA" id="ARBA00038076"/>
    </source>
</evidence>
<keyword evidence="4 7" id="KW-1133">Transmembrane helix</keyword>
<comment type="caution">
    <text evidence="10">The sequence shown here is derived from an EMBL/GenBank/DDBJ whole genome shotgun (WGS) entry which is preliminary data.</text>
</comment>
<comment type="similarity">
    <text evidence="6">Belongs to the ABC-4 integral membrane protein family.</text>
</comment>
<feature type="domain" description="MacB-like periplasmic core" evidence="9">
    <location>
        <begin position="17"/>
        <end position="183"/>
    </location>
</feature>
<dbReference type="Proteomes" id="UP001317259">
    <property type="component" value="Unassembled WGS sequence"/>
</dbReference>
<feature type="transmembrane region" description="Helical" evidence="7">
    <location>
        <begin position="398"/>
        <end position="419"/>
    </location>
</feature>
<evidence type="ECO:0000259" key="8">
    <source>
        <dbReference type="Pfam" id="PF02687"/>
    </source>
</evidence>
<dbReference type="Pfam" id="PF12704">
    <property type="entry name" value="MacB_PCD"/>
    <property type="match status" value="2"/>
</dbReference>
<protein>
    <submittedName>
        <fullName evidence="10">FtsX-like permease family protein</fullName>
    </submittedName>
</protein>
<evidence type="ECO:0000259" key="9">
    <source>
        <dbReference type="Pfam" id="PF12704"/>
    </source>
</evidence>
<dbReference type="EMBL" id="JAKRKC020000003">
    <property type="protein sequence ID" value="MCK2221625.1"/>
    <property type="molecule type" value="Genomic_DNA"/>
</dbReference>
<gene>
    <name evidence="10" type="ORF">MF672_048650</name>
</gene>
<feature type="transmembrane region" description="Helical" evidence="7">
    <location>
        <begin position="16"/>
        <end position="36"/>
    </location>
</feature>
<feature type="transmembrane region" description="Helical" evidence="7">
    <location>
        <begin position="306"/>
        <end position="334"/>
    </location>
</feature>
<comment type="subcellular location">
    <subcellularLocation>
        <location evidence="1">Cell membrane</location>
        <topology evidence="1">Multi-pass membrane protein</topology>
    </subcellularLocation>
</comment>
<evidence type="ECO:0000256" key="1">
    <source>
        <dbReference type="ARBA" id="ARBA00004651"/>
    </source>
</evidence>
<dbReference type="InterPro" id="IPR050250">
    <property type="entry name" value="Macrolide_Exporter_MacB"/>
</dbReference>
<evidence type="ECO:0000256" key="5">
    <source>
        <dbReference type="ARBA" id="ARBA00023136"/>
    </source>
</evidence>
<evidence type="ECO:0000256" key="4">
    <source>
        <dbReference type="ARBA" id="ARBA00022989"/>
    </source>
</evidence>
<reference evidence="10 11" key="1">
    <citation type="submission" date="2022-04" db="EMBL/GenBank/DDBJ databases">
        <title>Genome draft of Actinomadura sp. ATCC 31491.</title>
        <authorList>
            <person name="Shi X."/>
            <person name="Du Y."/>
        </authorList>
    </citation>
    <scope>NUCLEOTIDE SEQUENCE [LARGE SCALE GENOMIC DNA]</scope>
    <source>
        <strain evidence="10 11">ATCC 31491</strain>
    </source>
</reference>
<evidence type="ECO:0000256" key="3">
    <source>
        <dbReference type="ARBA" id="ARBA00022692"/>
    </source>
</evidence>
<evidence type="ECO:0000256" key="7">
    <source>
        <dbReference type="SAM" id="Phobius"/>
    </source>
</evidence>
<dbReference type="InterPro" id="IPR003838">
    <property type="entry name" value="ABC3_permease_C"/>
</dbReference>
<evidence type="ECO:0000256" key="2">
    <source>
        <dbReference type="ARBA" id="ARBA00022475"/>
    </source>
</evidence>
<dbReference type="PANTHER" id="PTHR30572:SF4">
    <property type="entry name" value="ABC TRANSPORTER PERMEASE YTRF"/>
    <property type="match status" value="1"/>
</dbReference>
<sequence length="837" mass="84793">MLRTALAGLRAHRLRLLLTSVAIVLGVGFIAGTFVLNDTIEAGFAQRVTADAGKVDVAVLPEDRGGGVLPEEVLARVRAVPGVTDAQGLVRGPAPLLGKDGKAVGGTPTTAVSVVRGPLDRTAIVAGTGPGTDDRAAVLDESTARVNGFALGDEITVLDARQARHTFKLVGLLDPGVDQELAYTGAVGLTTAAALRMTGAKGYHEIDVAGAAPGLERAVAAAAGAGAVVRSGEELAGDLAREAGLELRTLTVGLLLFGIVAMMVAALVIYNTFGILVAQRTREMALLRCIGATRGQVFGSILLESAAVGLVASVLGLAIGYGLAVLALAVLAAFDAPLPTDAAVTLTPVTVAAGLAVGVVVTVAAALLPARSATRVPPVAALRAQAEEQAFRTGAARWAIAAVFLLAGTGATAFGVWGMPAGQPATLLVVMAGGALTFLVVLILGPVLVRPLSAVVGWLPGRLAGVPGRLALDNAARNPGRAATTTVALTIGVTLMTLISVLSASTRVTVWAKLDQQFPVDYLLSAQGGEAGVPRSVAEELRRAPELASVLQIRETPAKVTGRAGGTRSYDLGTYRGPVTPGVVSGSMAGLSASGRVALLDYVATELGVKVGDTVRARIGRDGSAVPLRVAAVLDGANSALPALTVAEGAFDAWAPRLPDSRVMINIRDGVSADRARAVVRAAVAAYPTVQFASATEVRAEFTETLDMLLMIVTGLLGLAILISLLGIANTLSLSVHERTRESALLRALGLTRPQLRRMLSVEALVLGLIGALVGVVLGGVFGWAAVMAMLDGAVLSVPVGQIGLFVVLSGVAGVVAAIVPARRAARASIAGALAAG</sequence>